<sequence length="108" mass="12700">MDARTNEFQKCISAKKTANKMNENMIKSTIKLYRQKSSPYKLARNKPLKDVESSNSTFSQPLVAINDEFTSLSQKFMNLTEMVHNMRENLIKTQREVYRRKSNIYNTI</sequence>
<proteinExistence type="predicted"/>
<comment type="caution">
    <text evidence="1">The sequence shown here is derived from an EMBL/GenBank/DDBJ whole genome shotgun (WGS) entry which is preliminary data.</text>
</comment>
<keyword evidence="2" id="KW-1185">Reference proteome</keyword>
<reference evidence="1 2" key="1">
    <citation type="submission" date="2023-01" db="EMBL/GenBank/DDBJ databases">
        <authorList>
            <person name="Whitehead M."/>
        </authorList>
    </citation>
    <scope>NUCLEOTIDE SEQUENCE [LARGE SCALE GENOMIC DNA]</scope>
</reference>
<evidence type="ECO:0000313" key="1">
    <source>
        <dbReference type="EMBL" id="CAI6363462.1"/>
    </source>
</evidence>
<dbReference type="EMBL" id="CARXXK010000003">
    <property type="protein sequence ID" value="CAI6363462.1"/>
    <property type="molecule type" value="Genomic_DNA"/>
</dbReference>
<accession>A0AAV0X733</accession>
<name>A0AAV0X733_9HEMI</name>
<evidence type="ECO:0000313" key="2">
    <source>
        <dbReference type="Proteomes" id="UP001160148"/>
    </source>
</evidence>
<protein>
    <submittedName>
        <fullName evidence="1">Uncharacterized protein</fullName>
    </submittedName>
</protein>
<gene>
    <name evidence="1" type="ORF">MEUPH1_LOCUS18406</name>
</gene>
<dbReference type="AlphaFoldDB" id="A0AAV0X733"/>
<organism evidence="1 2">
    <name type="scientific">Macrosiphum euphorbiae</name>
    <name type="common">potato aphid</name>
    <dbReference type="NCBI Taxonomy" id="13131"/>
    <lineage>
        <taxon>Eukaryota</taxon>
        <taxon>Metazoa</taxon>
        <taxon>Ecdysozoa</taxon>
        <taxon>Arthropoda</taxon>
        <taxon>Hexapoda</taxon>
        <taxon>Insecta</taxon>
        <taxon>Pterygota</taxon>
        <taxon>Neoptera</taxon>
        <taxon>Paraneoptera</taxon>
        <taxon>Hemiptera</taxon>
        <taxon>Sternorrhyncha</taxon>
        <taxon>Aphidomorpha</taxon>
        <taxon>Aphidoidea</taxon>
        <taxon>Aphididae</taxon>
        <taxon>Macrosiphini</taxon>
        <taxon>Macrosiphum</taxon>
    </lineage>
</organism>
<dbReference type="Proteomes" id="UP001160148">
    <property type="component" value="Unassembled WGS sequence"/>
</dbReference>